<feature type="transmembrane region" description="Helical" evidence="14">
    <location>
        <begin position="419"/>
        <end position="437"/>
    </location>
</feature>
<evidence type="ECO:0000256" key="9">
    <source>
        <dbReference type="ARBA" id="ARBA00023136"/>
    </source>
</evidence>
<feature type="transmembrane region" description="Helical" evidence="14">
    <location>
        <begin position="560"/>
        <end position="581"/>
    </location>
</feature>
<evidence type="ECO:0000256" key="4">
    <source>
        <dbReference type="ARBA" id="ARBA00022676"/>
    </source>
</evidence>
<dbReference type="Pfam" id="PF03142">
    <property type="entry name" value="Chitin_synth_2"/>
    <property type="match status" value="1"/>
</dbReference>
<dbReference type="Gene3D" id="3.90.550.10">
    <property type="entry name" value="Spore Coat Polysaccharide Biosynthesis Protein SpsA, Chain A"/>
    <property type="match status" value="1"/>
</dbReference>
<feature type="transmembrane region" description="Helical" evidence="14">
    <location>
        <begin position="1124"/>
        <end position="1147"/>
    </location>
</feature>
<feature type="transmembrane region" description="Helical" evidence="14">
    <location>
        <begin position="229"/>
        <end position="258"/>
    </location>
</feature>
<evidence type="ECO:0000256" key="10">
    <source>
        <dbReference type="ARBA" id="ARBA00023180"/>
    </source>
</evidence>
<feature type="transmembrane region" description="Helical" evidence="14">
    <location>
        <begin position="1098"/>
        <end position="1117"/>
    </location>
</feature>
<evidence type="ECO:0000256" key="5">
    <source>
        <dbReference type="ARBA" id="ARBA00022679"/>
    </source>
</evidence>
<accession>A0A9D4I539</accession>
<evidence type="ECO:0000256" key="13">
    <source>
        <dbReference type="SAM" id="MobiDB-lite"/>
    </source>
</evidence>
<feature type="transmembrane region" description="Helical" evidence="14">
    <location>
        <begin position="1457"/>
        <end position="1477"/>
    </location>
</feature>
<keyword evidence="5" id="KW-0808">Transferase</keyword>
<evidence type="ECO:0000256" key="3">
    <source>
        <dbReference type="ARBA" id="ARBA00022475"/>
    </source>
</evidence>
<dbReference type="CDD" id="cd04190">
    <property type="entry name" value="Chitin_synth_C"/>
    <property type="match status" value="1"/>
</dbReference>
<feature type="region of interest" description="Disordered" evidence="13">
    <location>
        <begin position="1717"/>
        <end position="1771"/>
    </location>
</feature>
<feature type="region of interest" description="Disordered" evidence="13">
    <location>
        <begin position="75"/>
        <end position="172"/>
    </location>
</feature>
<dbReference type="Proteomes" id="UP000828390">
    <property type="component" value="Unassembled WGS sequence"/>
</dbReference>
<feature type="region of interest" description="Disordered" evidence="13">
    <location>
        <begin position="1805"/>
        <end position="1824"/>
    </location>
</feature>
<protein>
    <recommendedName>
        <fullName evidence="2">chitin synthase</fullName>
        <ecNumber evidence="2">2.4.1.16</ecNumber>
    </recommendedName>
</protein>
<evidence type="ECO:0000256" key="14">
    <source>
        <dbReference type="SAM" id="Phobius"/>
    </source>
</evidence>
<proteinExistence type="inferred from homology"/>
<evidence type="ECO:0000259" key="15">
    <source>
        <dbReference type="Pfam" id="PF23000"/>
    </source>
</evidence>
<feature type="transmembrane region" description="Helical" evidence="14">
    <location>
        <begin position="465"/>
        <end position="487"/>
    </location>
</feature>
<name>A0A9D4I539_DREPO</name>
<dbReference type="PANTHER" id="PTHR22914:SF42">
    <property type="entry name" value="CHITIN SYNTHASE"/>
    <property type="match status" value="1"/>
</dbReference>
<dbReference type="FunFam" id="3.90.550.10:FF:000139">
    <property type="entry name" value="Chitin synthase 8"/>
    <property type="match status" value="1"/>
</dbReference>
<feature type="transmembrane region" description="Helical" evidence="14">
    <location>
        <begin position="323"/>
        <end position="348"/>
    </location>
</feature>
<feature type="transmembrane region" description="Helical" evidence="14">
    <location>
        <begin position="619"/>
        <end position="640"/>
    </location>
</feature>
<feature type="transmembrane region" description="Helical" evidence="14">
    <location>
        <begin position="384"/>
        <end position="413"/>
    </location>
</feature>
<feature type="transmembrane region" description="Helical" evidence="14">
    <location>
        <begin position="1188"/>
        <end position="1207"/>
    </location>
</feature>
<dbReference type="InterPro" id="IPR055120">
    <property type="entry name" value="Chs-1/2_IV_N"/>
</dbReference>
<evidence type="ECO:0000256" key="7">
    <source>
        <dbReference type="ARBA" id="ARBA00022989"/>
    </source>
</evidence>
<feature type="transmembrane region" description="Helical" evidence="14">
    <location>
        <begin position="354"/>
        <end position="372"/>
    </location>
</feature>
<keyword evidence="10" id="KW-0325">Glycoprotein</keyword>
<keyword evidence="6 14" id="KW-0812">Transmembrane</keyword>
<feature type="compositionally biased region" description="Polar residues" evidence="13">
    <location>
        <begin position="1540"/>
        <end position="1551"/>
    </location>
</feature>
<evidence type="ECO:0000256" key="1">
    <source>
        <dbReference type="ARBA" id="ARBA00004651"/>
    </source>
</evidence>
<feature type="compositionally biased region" description="Basic and acidic residues" evidence="13">
    <location>
        <begin position="145"/>
        <end position="158"/>
    </location>
</feature>
<evidence type="ECO:0000313" key="17">
    <source>
        <dbReference type="Proteomes" id="UP000828390"/>
    </source>
</evidence>
<feature type="compositionally biased region" description="Polar residues" evidence="13">
    <location>
        <begin position="91"/>
        <end position="104"/>
    </location>
</feature>
<feature type="domain" description="Chitin synthase chs-1/2 N-terminal putative transporter" evidence="15">
    <location>
        <begin position="226"/>
        <end position="449"/>
    </location>
</feature>
<comment type="catalytic activity">
    <reaction evidence="12">
        <text>[(1-&gt;4)-N-acetyl-beta-D-glucosaminyl](n) + UDP-N-acetyl-alpha-D-glucosamine = [(1-&gt;4)-N-acetyl-beta-D-glucosaminyl](n+1) + UDP + H(+)</text>
        <dbReference type="Rhea" id="RHEA:16637"/>
        <dbReference type="Rhea" id="RHEA-COMP:9593"/>
        <dbReference type="Rhea" id="RHEA-COMP:9595"/>
        <dbReference type="ChEBI" id="CHEBI:15378"/>
        <dbReference type="ChEBI" id="CHEBI:17029"/>
        <dbReference type="ChEBI" id="CHEBI:57705"/>
        <dbReference type="ChEBI" id="CHEBI:58223"/>
        <dbReference type="EC" id="2.4.1.16"/>
    </reaction>
</comment>
<evidence type="ECO:0000256" key="2">
    <source>
        <dbReference type="ARBA" id="ARBA00012543"/>
    </source>
</evidence>
<evidence type="ECO:0000256" key="12">
    <source>
        <dbReference type="ARBA" id="ARBA00048014"/>
    </source>
</evidence>
<evidence type="ECO:0000313" key="16">
    <source>
        <dbReference type="EMBL" id="KAH3747743.1"/>
    </source>
</evidence>
<keyword evidence="9 14" id="KW-0472">Membrane</keyword>
<keyword evidence="7 14" id="KW-1133">Transmembrane helix</keyword>
<dbReference type="SUPFAM" id="SSF53448">
    <property type="entry name" value="Nucleotide-diphospho-sugar transferases"/>
    <property type="match status" value="1"/>
</dbReference>
<dbReference type="GO" id="GO:0004100">
    <property type="term" value="F:chitin synthase activity"/>
    <property type="evidence" value="ECO:0007669"/>
    <property type="project" value="UniProtKB-EC"/>
</dbReference>
<reference evidence="16" key="2">
    <citation type="submission" date="2020-11" db="EMBL/GenBank/DDBJ databases">
        <authorList>
            <person name="McCartney M.A."/>
            <person name="Auch B."/>
            <person name="Kono T."/>
            <person name="Mallez S."/>
            <person name="Becker A."/>
            <person name="Gohl D.M."/>
            <person name="Silverstein K.A.T."/>
            <person name="Koren S."/>
            <person name="Bechman K.B."/>
            <person name="Herman A."/>
            <person name="Abrahante J.E."/>
            <person name="Garbe J."/>
        </authorList>
    </citation>
    <scope>NUCLEOTIDE SEQUENCE</scope>
    <source>
        <strain evidence="16">Duluth1</strain>
        <tissue evidence="16">Whole animal</tissue>
    </source>
</reference>
<reference evidence="16" key="1">
    <citation type="journal article" date="2019" name="bioRxiv">
        <title>The Genome of the Zebra Mussel, Dreissena polymorpha: A Resource for Invasive Species Research.</title>
        <authorList>
            <person name="McCartney M.A."/>
            <person name="Auch B."/>
            <person name="Kono T."/>
            <person name="Mallez S."/>
            <person name="Zhang Y."/>
            <person name="Obille A."/>
            <person name="Becker A."/>
            <person name="Abrahante J.E."/>
            <person name="Garbe J."/>
            <person name="Badalamenti J.P."/>
            <person name="Herman A."/>
            <person name="Mangelson H."/>
            <person name="Liachko I."/>
            <person name="Sullivan S."/>
            <person name="Sone E.D."/>
            <person name="Koren S."/>
            <person name="Silverstein K.A.T."/>
            <person name="Beckman K.B."/>
            <person name="Gohl D.M."/>
        </authorList>
    </citation>
    <scope>NUCLEOTIDE SEQUENCE</scope>
    <source>
        <strain evidence="16">Duluth1</strain>
        <tissue evidence="16">Whole animal</tissue>
    </source>
</reference>
<comment type="subcellular location">
    <subcellularLocation>
        <location evidence="1">Cell membrane</location>
        <topology evidence="1">Multi-pass membrane protein</topology>
    </subcellularLocation>
</comment>
<evidence type="ECO:0000256" key="6">
    <source>
        <dbReference type="ARBA" id="ARBA00022692"/>
    </source>
</evidence>
<dbReference type="GO" id="GO:0005886">
    <property type="term" value="C:plasma membrane"/>
    <property type="evidence" value="ECO:0007669"/>
    <property type="project" value="UniProtKB-SubCell"/>
</dbReference>
<comment type="similarity">
    <text evidence="11">Belongs to the chitin synthase family. Class IV subfamily.</text>
</comment>
<organism evidence="16 17">
    <name type="scientific">Dreissena polymorpha</name>
    <name type="common">Zebra mussel</name>
    <name type="synonym">Mytilus polymorpha</name>
    <dbReference type="NCBI Taxonomy" id="45954"/>
    <lineage>
        <taxon>Eukaryota</taxon>
        <taxon>Metazoa</taxon>
        <taxon>Spiralia</taxon>
        <taxon>Lophotrochozoa</taxon>
        <taxon>Mollusca</taxon>
        <taxon>Bivalvia</taxon>
        <taxon>Autobranchia</taxon>
        <taxon>Heteroconchia</taxon>
        <taxon>Euheterodonta</taxon>
        <taxon>Imparidentia</taxon>
        <taxon>Neoheterodontei</taxon>
        <taxon>Myida</taxon>
        <taxon>Dreissenoidea</taxon>
        <taxon>Dreissenidae</taxon>
        <taxon>Dreissena</taxon>
    </lineage>
</organism>
<feature type="compositionally biased region" description="Basic and acidic residues" evidence="13">
    <location>
        <begin position="1717"/>
        <end position="1743"/>
    </location>
</feature>
<comment type="caution">
    <text evidence="16">The sequence shown here is derived from an EMBL/GenBank/DDBJ whole genome shotgun (WGS) entry which is preliminary data.</text>
</comment>
<evidence type="ECO:0000256" key="8">
    <source>
        <dbReference type="ARBA" id="ARBA00023054"/>
    </source>
</evidence>
<dbReference type="EC" id="2.4.1.16" evidence="2"/>
<feature type="transmembrane region" description="Helical" evidence="14">
    <location>
        <begin position="1153"/>
        <end position="1176"/>
    </location>
</feature>
<keyword evidence="17" id="KW-1185">Reference proteome</keyword>
<gene>
    <name evidence="16" type="ORF">DPMN_182173</name>
</gene>
<dbReference type="PANTHER" id="PTHR22914">
    <property type="entry name" value="CHITIN SYNTHASE"/>
    <property type="match status" value="1"/>
</dbReference>
<feature type="region of interest" description="Disordered" evidence="13">
    <location>
        <begin position="1535"/>
        <end position="1561"/>
    </location>
</feature>
<dbReference type="GO" id="GO:0006031">
    <property type="term" value="P:chitin biosynthetic process"/>
    <property type="evidence" value="ECO:0007669"/>
    <property type="project" value="TreeGrafter"/>
</dbReference>
<feature type="transmembrane region" description="Helical" evidence="14">
    <location>
        <begin position="527"/>
        <end position="548"/>
    </location>
</feature>
<feature type="transmembrane region" description="Helical" evidence="14">
    <location>
        <begin position="1063"/>
        <end position="1092"/>
    </location>
</feature>
<sequence length="1828" mass="205266">MGGQILCGKLDFKSLMYRVIVEGGLESVNAAYDQGMAFILKSNKWNPGEGQAPGDTSAAPDRTTDIQERLTGVYSGMSGQTPVRQFFGPSGRSTNFLNRMSTSGQHGGHINPAFERDDPGDSDDSSDVKRNGDLSKPVCYSDTESDLREYDENEPSEREDSESDVPNGNVTSGRVGFAELAEQTHPPPSPRKSVKKVPKQWDRFTQSSSDNISSNDIEFWESVFVVTKIVVCGLLFAVTLFSAVVTKLCLVIITANIFPSTNETSLENRLKSFNGFLTYKNGVTNVQWIWALILMSGAPYFFTCVKALSRLLFQMSGRASPDWITIAVVLLVETLHSIGLNIMMFIIIPNLDPISSLMIALCIGVIPACLKVRYPRPKEEEKRSFAMTCVVTVVSIVGAVGQLAAIGVLFYHVSKMETVAYKILLIAGPILTSVYWWENFVKEGDKNSIGVAWMARQMRKYRTKLMLYGSIWKMILTILVPTAIYGISCNDGNACLKALYYKAASASLHSTIGHVELVSAKSFGNCYAYLPLVTATVGAIGGIVTFKVGKIACKIMAQVIGYSLPLVLSTPAAIGLILGMYGGVLTSNADPKLCVLPFPQWVHNFGAGDFFQSLIGTQWTLLVVYAVAFVSLVMVTNHVWIPGKERLQTTDKLFVQPLYCGIFLDQSMLMNRRRVEKLKRAYFTKDKLLNMKLDDLELEEDVKGLDAQLRTQETPLIYMCATMWHENENEMVQLLKSIFRMDEDQSARRYTQVLLKRRDPDYYEFEAHIFFDDAFGAHEHEEFEFNVNSYVKLLIKCVELSASAHHGPAYKMPPPKVVPTPYGGRLVWKLPGSNKLIAHLKDKTYIRHRKRWSQVMYMYYFLAYELFKSKNGRKALQKRAENTFLLALDGDVDFHPKAVQLLVDRMRKNPDVGAACGRIHPIGNGAMVWYQKFEYAVSHWLQKAAEDKFGCVLCSPGCFSLFRGSALMDDNVMNRYTTPPSEARHYVQYDQGEDRWLCTLMLQQGHRVEYCAASDALTYAPEGFNEFFNQRRRWTPSTMANILDLLTDWKSVIKKNPDISLAYVFYQALLMVSSILTPGTIFLMILGAINLAYPTIDLWVALLVNAVPVAIMVVLCFKAKSDTQLTYAAILSTLYSLVMMVVIVGLLRQAADYGMCSVTTAFLLFIAGVFILAAFIHPQEFWCIIHGFLYFLAIPSMSMILMLYSLGNLNNVSWGTRESKTAAAPNAGEDKNKKQPMFSGIFSFLNGCCPSLPMLSHSEDRKMQAILDRLEGIEQNVREFSNIGSQRAGSEVNTNTLRSRSPIVMGDVTGPKLPFASVQEKIMGNGTTTNPLFTEEKQKRRDRMLNPYWIEEDKDIRLFRPGEALSKDETQFWWELIEEYLKPLEEDAKQKAEISAELTELRNKVCLIFILINSLFIIVVFSLQQVVASGGSLAFPLPCATLDDNGKANKGQSIEPISVAFTVVFGILLFVQFVCMLMHRIATLLHICASTEIFKIKRKITLPDQDAEDPSEDQRTTAGEMTYKEVYDMVKDMQKDQEADSNSITSESSYAPSEVDDDEDAAIRKKEARERWKSIVKHRRRTQGNTLGANFRKNFVTYQSAIREHENLEGDDEEIAQKLRKKTHFNRMNTKSMKVLATMARDPSTKQRLEKTKVVARKRFAEVIERVKFRQLVAGATDEPDGPANKKVSAGDIFRAAAKTELAKRSRTTAEQMEAVEIHHEHEDGEEATYKNTDDGGARREGDAYDDPDYALVGEHLAGPTPGPSTRQVTPIPARKLDDGLLDNVSDTEEDNVYDDVAAKLEIPKVEHDEWPEEDNYETTDGNIDVLF</sequence>
<dbReference type="InterPro" id="IPR029044">
    <property type="entry name" value="Nucleotide-diphossugar_trans"/>
</dbReference>
<evidence type="ECO:0000256" key="11">
    <source>
        <dbReference type="ARBA" id="ARBA00046329"/>
    </source>
</evidence>
<dbReference type="EMBL" id="JAIWYP010000010">
    <property type="protein sequence ID" value="KAH3747743.1"/>
    <property type="molecule type" value="Genomic_DNA"/>
</dbReference>
<feature type="transmembrane region" description="Helical" evidence="14">
    <location>
        <begin position="288"/>
        <end position="311"/>
    </location>
</feature>
<feature type="transmembrane region" description="Helical" evidence="14">
    <location>
        <begin position="1405"/>
        <end position="1427"/>
    </location>
</feature>
<dbReference type="InterPro" id="IPR004835">
    <property type="entry name" value="Chitin_synth"/>
</dbReference>
<dbReference type="Pfam" id="PF23000">
    <property type="entry name" value="ChitinSynthase_IV_N"/>
    <property type="match status" value="1"/>
</dbReference>
<keyword evidence="3" id="KW-1003">Cell membrane</keyword>
<keyword evidence="8" id="KW-0175">Coiled coil</keyword>
<keyword evidence="4" id="KW-0328">Glycosyltransferase</keyword>